<keyword evidence="3" id="KW-1185">Reference proteome</keyword>
<reference evidence="3" key="1">
    <citation type="journal article" date="2019" name="Int. J. Syst. Evol. Microbiol.">
        <title>The Global Catalogue of Microorganisms (GCM) 10K type strain sequencing project: providing services to taxonomists for standard genome sequencing and annotation.</title>
        <authorList>
            <consortium name="The Broad Institute Genomics Platform"/>
            <consortium name="The Broad Institute Genome Sequencing Center for Infectious Disease"/>
            <person name="Wu L."/>
            <person name="Ma J."/>
        </authorList>
    </citation>
    <scope>NUCLEOTIDE SEQUENCE [LARGE SCALE GENOMIC DNA]</scope>
    <source>
        <strain evidence="3">CGMCC 1.15342</strain>
    </source>
</reference>
<sequence>MVTKGYNLYKSLIVNILINMKNINACRQRFVVKAVTLFLSIKGRVNFQQLGRYGKYSEQRYRIQFEKPFDFMEFNCSLVREHASGHYIIALDPSFIAKSGRQTPGIGYFWSGQAARTKRGLEMLGMAAIDVDNHTGFHLDACQTLTGNHPDRSLAGIYADCFTGHSEKLSELSRVAVADAWFTKKSFIDAVCGAGFQFVGRMRDDANLKYLYTGPQKPGRGRPRVYDSKVNHQDIKTEHFPEVVLEDGTLATTAVVYAVSLRRKVRVVRVPFDKKHRLYFSTDTEMDAATIVRYYRLRFQIEFIYRDAKQFTGLENCQARSENKLDSHFNMALTATNVAKVAHWISIPKKERGAFSIADIKTMNHNALLMDRFFSTFGVNPHLRKNQKHVKELLLYGTIAA</sequence>
<evidence type="ECO:0000259" key="1">
    <source>
        <dbReference type="Pfam" id="PF01609"/>
    </source>
</evidence>
<dbReference type="Proteomes" id="UP000597338">
    <property type="component" value="Unassembled WGS sequence"/>
</dbReference>
<dbReference type="InterPro" id="IPR002559">
    <property type="entry name" value="Transposase_11"/>
</dbReference>
<evidence type="ECO:0000313" key="3">
    <source>
        <dbReference type="Proteomes" id="UP000597338"/>
    </source>
</evidence>
<name>A0ABQ1MB21_9SPHI</name>
<dbReference type="EMBL" id="BMIK01000011">
    <property type="protein sequence ID" value="GGC36311.1"/>
    <property type="molecule type" value="Genomic_DNA"/>
</dbReference>
<gene>
    <name evidence="2" type="ORF">GCM10011386_30560</name>
</gene>
<proteinExistence type="predicted"/>
<comment type="caution">
    <text evidence="2">The sequence shown here is derived from an EMBL/GenBank/DDBJ whole genome shotgun (WGS) entry which is preliminary data.</text>
</comment>
<feature type="domain" description="Transposase IS4-like" evidence="1">
    <location>
        <begin position="85"/>
        <end position="337"/>
    </location>
</feature>
<protein>
    <submittedName>
        <fullName evidence="2">Transposase</fullName>
    </submittedName>
</protein>
<dbReference type="SUPFAM" id="SSF53098">
    <property type="entry name" value="Ribonuclease H-like"/>
    <property type="match status" value="1"/>
</dbReference>
<dbReference type="Pfam" id="PF01609">
    <property type="entry name" value="DDE_Tnp_1"/>
    <property type="match status" value="1"/>
</dbReference>
<accession>A0ABQ1MB21</accession>
<evidence type="ECO:0000313" key="2">
    <source>
        <dbReference type="EMBL" id="GGC36311.1"/>
    </source>
</evidence>
<dbReference type="InterPro" id="IPR012337">
    <property type="entry name" value="RNaseH-like_sf"/>
</dbReference>
<organism evidence="2 3">
    <name type="scientific">Parapedobacter defluvii</name>
    <dbReference type="NCBI Taxonomy" id="2045106"/>
    <lineage>
        <taxon>Bacteria</taxon>
        <taxon>Pseudomonadati</taxon>
        <taxon>Bacteroidota</taxon>
        <taxon>Sphingobacteriia</taxon>
        <taxon>Sphingobacteriales</taxon>
        <taxon>Sphingobacteriaceae</taxon>
        <taxon>Parapedobacter</taxon>
    </lineage>
</organism>